<keyword evidence="1" id="KW-0282">Flagellum</keyword>
<keyword evidence="1" id="KW-0969">Cilium</keyword>
<dbReference type="Pfam" id="PF07309">
    <property type="entry name" value="FlaF"/>
    <property type="match status" value="1"/>
</dbReference>
<evidence type="ECO:0000313" key="1">
    <source>
        <dbReference type="EMBL" id="NIK88075.1"/>
    </source>
</evidence>
<dbReference type="InterPro" id="IPR010845">
    <property type="entry name" value="FlaF"/>
</dbReference>
<dbReference type="GO" id="GO:0044781">
    <property type="term" value="P:bacterial-type flagellum organization"/>
    <property type="evidence" value="ECO:0007669"/>
    <property type="project" value="InterPro"/>
</dbReference>
<gene>
    <name evidence="1" type="ORF">FHS83_001393</name>
</gene>
<keyword evidence="2" id="KW-1185">Reference proteome</keyword>
<dbReference type="EMBL" id="JAASRM010000001">
    <property type="protein sequence ID" value="NIK88075.1"/>
    <property type="molecule type" value="Genomic_DNA"/>
</dbReference>
<dbReference type="AlphaFoldDB" id="A0A846MXX2"/>
<dbReference type="RefSeq" id="WP_243846193.1">
    <property type="nucleotide sequence ID" value="NZ_BAAADC010000001.1"/>
</dbReference>
<accession>A0A846MXX2</accession>
<proteinExistence type="predicted"/>
<evidence type="ECO:0000313" key="2">
    <source>
        <dbReference type="Proteomes" id="UP000570514"/>
    </source>
</evidence>
<name>A0A846MXX2_9PROT</name>
<keyword evidence="1" id="KW-0966">Cell projection</keyword>
<dbReference type="NCBIfam" id="NF009435">
    <property type="entry name" value="PRK12794.1"/>
    <property type="match status" value="1"/>
</dbReference>
<dbReference type="Proteomes" id="UP000570514">
    <property type="component" value="Unassembled WGS sequence"/>
</dbReference>
<protein>
    <submittedName>
        <fullName evidence="1">Flagellar protein FlaF</fullName>
    </submittedName>
</protein>
<comment type="caution">
    <text evidence="1">The sequence shown here is derived from an EMBL/GenBank/DDBJ whole genome shotgun (WGS) entry which is preliminary data.</text>
</comment>
<reference evidence="1 2" key="1">
    <citation type="submission" date="2020-03" db="EMBL/GenBank/DDBJ databases">
        <title>Genomic Encyclopedia of Type Strains, Phase IV (KMG-IV): sequencing the most valuable type-strain genomes for metagenomic binning, comparative biology and taxonomic classification.</title>
        <authorList>
            <person name="Goeker M."/>
        </authorList>
    </citation>
    <scope>NUCLEOTIDE SEQUENCE [LARGE SCALE GENOMIC DNA]</scope>
    <source>
        <strain evidence="1 2">DSM 19867</strain>
    </source>
</reference>
<sequence>MEYRLFGQVTGAMLSAQRENKSGGSLAEVVDSNRKLWRLLAADCLDNSNRLPEGLRANIVSLSLFVTRYSKDVIRSGAPLDPLIDINRSIMQGLEGQG</sequence>
<organism evidence="1 2">
    <name type="scientific">Rhizomicrobium palustre</name>
    <dbReference type="NCBI Taxonomy" id="189966"/>
    <lineage>
        <taxon>Bacteria</taxon>
        <taxon>Pseudomonadati</taxon>
        <taxon>Pseudomonadota</taxon>
        <taxon>Alphaproteobacteria</taxon>
        <taxon>Micropepsales</taxon>
        <taxon>Micropepsaceae</taxon>
        <taxon>Rhizomicrobium</taxon>
    </lineage>
</organism>